<dbReference type="Proteomes" id="UP000248786">
    <property type="component" value="Unassembled WGS sequence"/>
</dbReference>
<name>A0A328EPX1_9CHLR</name>
<keyword evidence="1" id="KW-0812">Transmembrane</keyword>
<organism evidence="3 4">
    <name type="scientific">Dehalococcoides mccartyi</name>
    <dbReference type="NCBI Taxonomy" id="61435"/>
    <lineage>
        <taxon>Bacteria</taxon>
        <taxon>Bacillati</taxon>
        <taxon>Chloroflexota</taxon>
        <taxon>Dehalococcoidia</taxon>
        <taxon>Dehalococcoidales</taxon>
        <taxon>Dehalococcoidaceae</taxon>
        <taxon>Dehalococcoides</taxon>
    </lineage>
</organism>
<feature type="transmembrane region" description="Helical" evidence="1">
    <location>
        <begin position="156"/>
        <end position="178"/>
    </location>
</feature>
<evidence type="ECO:0000256" key="1">
    <source>
        <dbReference type="SAM" id="Phobius"/>
    </source>
</evidence>
<evidence type="ECO:0000259" key="2">
    <source>
        <dbReference type="Pfam" id="PF14219"/>
    </source>
</evidence>
<keyword evidence="1" id="KW-1133">Transmembrane helix</keyword>
<dbReference type="Pfam" id="PF14219">
    <property type="entry name" value="DUF4328"/>
    <property type="match status" value="1"/>
</dbReference>
<accession>A0A328EPX1</accession>
<dbReference type="InterPro" id="IPR025565">
    <property type="entry name" value="DUF4328"/>
</dbReference>
<feature type="transmembrane region" description="Helical" evidence="1">
    <location>
        <begin position="16"/>
        <end position="36"/>
    </location>
</feature>
<feature type="transmembrane region" description="Helical" evidence="1">
    <location>
        <begin position="75"/>
        <end position="98"/>
    </location>
</feature>
<dbReference type="EMBL" id="QGLD01000008">
    <property type="protein sequence ID" value="RAL70702.1"/>
    <property type="molecule type" value="Genomic_DNA"/>
</dbReference>
<comment type="caution">
    <text evidence="3">The sequence shown here is derived from an EMBL/GenBank/DDBJ whole genome shotgun (WGS) entry which is preliminary data.</text>
</comment>
<feature type="domain" description="DUF4328" evidence="2">
    <location>
        <begin position="79"/>
        <end position="193"/>
    </location>
</feature>
<sequence length="219" mass="24690">MRNTNQNRNISGLKMLGRLLLVLLGLSMLSGIYLAVQQSHLSAFLNTTSQTNFVIPSYLHLCEEAVDQATLGLNILLAVSFVSGMFYLYLSHAFYVNLHRITPRYKSSRVFPGFLIPVINLVFPLLFTAETWQLSKQPLETQTALPEYKINLLFKIWWILCLLAVTLFVFPQISPFALSNSYSSRESVANIFTVATVIAASGGSFILFYQFNTHLKLPN</sequence>
<evidence type="ECO:0000313" key="3">
    <source>
        <dbReference type="EMBL" id="RAL70702.1"/>
    </source>
</evidence>
<evidence type="ECO:0000313" key="4">
    <source>
        <dbReference type="Proteomes" id="UP000248786"/>
    </source>
</evidence>
<proteinExistence type="predicted"/>
<gene>
    <name evidence="3" type="ORF">C1G86_0319</name>
</gene>
<feature type="transmembrane region" description="Helical" evidence="1">
    <location>
        <begin position="190"/>
        <end position="211"/>
    </location>
</feature>
<protein>
    <recommendedName>
        <fullName evidence="2">DUF4328 domain-containing protein</fullName>
    </recommendedName>
</protein>
<reference evidence="3 4" key="1">
    <citation type="submission" date="2018-05" db="EMBL/GenBank/DDBJ databases">
        <title>Draft genome sequences of Dehalococcoides mccartyi strains RC and KS.</title>
        <authorList>
            <person name="Higgins S.A."/>
            <person name="Padilla-Crespo E."/>
            <person name="Loeffler F.E."/>
        </authorList>
    </citation>
    <scope>NUCLEOTIDE SEQUENCE [LARGE SCALE GENOMIC DNA]</scope>
    <source>
        <strain evidence="3 4">KS</strain>
    </source>
</reference>
<dbReference type="AlphaFoldDB" id="A0A328EPX1"/>
<keyword evidence="1" id="KW-0472">Membrane</keyword>
<feature type="transmembrane region" description="Helical" evidence="1">
    <location>
        <begin position="110"/>
        <end position="129"/>
    </location>
</feature>